<keyword evidence="2" id="KW-0812">Transmembrane</keyword>
<dbReference type="PANTHER" id="PTHR38812">
    <property type="entry name" value="MU-LIKE PROPHAGE FLUMU PROTEIN GP42"/>
    <property type="match status" value="1"/>
</dbReference>
<evidence type="ECO:0000259" key="3">
    <source>
        <dbReference type="Pfam" id="PF20155"/>
    </source>
</evidence>
<keyword evidence="5" id="KW-1185">Reference proteome</keyword>
<dbReference type="InterPro" id="IPR013491">
    <property type="entry name" value="Tape_meas_N"/>
</dbReference>
<organism evidence="4 5">
    <name type="scientific">Nitratidesulfovibrio oxamicus</name>
    <dbReference type="NCBI Taxonomy" id="32016"/>
    <lineage>
        <taxon>Bacteria</taxon>
        <taxon>Pseudomonadati</taxon>
        <taxon>Thermodesulfobacteriota</taxon>
        <taxon>Desulfovibrionia</taxon>
        <taxon>Desulfovibrionales</taxon>
        <taxon>Desulfovibrionaceae</taxon>
        <taxon>Nitratidesulfovibrio</taxon>
    </lineage>
</organism>
<feature type="domain" description="Tape measure protein N-terminal" evidence="3">
    <location>
        <begin position="102"/>
        <end position="280"/>
    </location>
</feature>
<sequence>MAGPRETGVTFVLGALDRFSAPFRAFNDRLESTTANLRRMHDSWGALNREGGRFAGLSGLSRLSSIGGNARTHFGEATAAAQDFAAKATVAAGVAGFAFKTQFLDTAAQFEQFETILTTLNRGDKGKAKEQLGWISDFAARTPYELAEVTDAFVKLRAYGMDPMPGLLKVLGDTASSMGKPLESAVEAIADAVTGENERLKEFGIKAAKEGGKIIYEYTDAAGKQSKMMAKASDRAQIQATLMKIWAEKYGGGMEAQSKTWNGMWSNMMDGWSRFSNMVMQNGVLDWMKDKLGGVLAEIDVMSSDGRLQAWAKDIGEKMVRFFDAAWEVLPKMWDGLQTLGDKLAWVAELLGGWDNLAIAAGALMSGLVGPILGLAAAFLQLSLALVATPFGWVVLAIGGLVAAITALWLKWDAIIKWAKEALPDWMVNGASAVGDFFSAQKGVFAPAGASSPAQDGEGAPSLAARPSLGAGETMRRVQEQRFQSLERQEKQSTLTIKMENVPRGTEVRQTGEPVPTDITYMGLAAPAH</sequence>
<evidence type="ECO:0000256" key="2">
    <source>
        <dbReference type="SAM" id="Phobius"/>
    </source>
</evidence>
<evidence type="ECO:0000256" key="1">
    <source>
        <dbReference type="SAM" id="MobiDB-lite"/>
    </source>
</evidence>
<protein>
    <recommendedName>
        <fullName evidence="3">Tape measure protein N-terminal domain-containing protein</fullName>
    </recommendedName>
</protein>
<name>A0ABS0IZW1_9BACT</name>
<dbReference type="EMBL" id="VRYY01000006">
    <property type="protein sequence ID" value="MBG3875495.1"/>
    <property type="molecule type" value="Genomic_DNA"/>
</dbReference>
<reference evidence="4 5" key="1">
    <citation type="submission" date="2019-08" db="EMBL/GenBank/DDBJ databases">
        <authorList>
            <person name="Luo N."/>
        </authorList>
    </citation>
    <scope>NUCLEOTIDE SEQUENCE [LARGE SCALE GENOMIC DNA]</scope>
    <source>
        <strain evidence="4 5">NCIMB 9442</strain>
    </source>
</reference>
<evidence type="ECO:0000313" key="4">
    <source>
        <dbReference type="EMBL" id="MBG3875495.1"/>
    </source>
</evidence>
<dbReference type="RefSeq" id="WP_196607783.1">
    <property type="nucleotide sequence ID" value="NZ_VRYY01000006.1"/>
</dbReference>
<keyword evidence="2" id="KW-1133">Transmembrane helix</keyword>
<feature type="transmembrane region" description="Helical" evidence="2">
    <location>
        <begin position="357"/>
        <end position="379"/>
    </location>
</feature>
<dbReference type="Pfam" id="PF20155">
    <property type="entry name" value="TMP_3"/>
    <property type="match status" value="1"/>
</dbReference>
<comment type="caution">
    <text evidence="4">The sequence shown here is derived from an EMBL/GenBank/DDBJ whole genome shotgun (WGS) entry which is preliminary data.</text>
</comment>
<feature type="compositionally biased region" description="Basic and acidic residues" evidence="1">
    <location>
        <begin position="474"/>
        <end position="491"/>
    </location>
</feature>
<dbReference type="Proteomes" id="UP001194469">
    <property type="component" value="Unassembled WGS sequence"/>
</dbReference>
<evidence type="ECO:0000313" key="5">
    <source>
        <dbReference type="Proteomes" id="UP001194469"/>
    </source>
</evidence>
<feature type="transmembrane region" description="Helical" evidence="2">
    <location>
        <begin position="391"/>
        <end position="410"/>
    </location>
</feature>
<keyword evidence="2" id="KW-0472">Membrane</keyword>
<accession>A0ABS0IZW1</accession>
<dbReference type="InterPro" id="IPR053058">
    <property type="entry name" value="Mulikevirus_tape_measure"/>
</dbReference>
<gene>
    <name evidence="4" type="ORF">FVW20_00250</name>
</gene>
<feature type="region of interest" description="Disordered" evidence="1">
    <location>
        <begin position="449"/>
        <end position="515"/>
    </location>
</feature>
<proteinExistence type="predicted"/>
<dbReference type="PANTHER" id="PTHR38812:SF2">
    <property type="entry name" value="MU-LIKE PROPHAGE FLUMU PROTEIN GP42"/>
    <property type="match status" value="1"/>
</dbReference>